<feature type="region of interest" description="Disordered" evidence="1">
    <location>
        <begin position="88"/>
        <end position="112"/>
    </location>
</feature>
<proteinExistence type="predicted"/>
<feature type="compositionally biased region" description="Low complexity" evidence="1">
    <location>
        <begin position="88"/>
        <end position="102"/>
    </location>
</feature>
<feature type="compositionally biased region" description="Basic and acidic residues" evidence="1">
    <location>
        <begin position="103"/>
        <end position="112"/>
    </location>
</feature>
<name>A0A1H7DQZ7_9RHOB</name>
<evidence type="ECO:0000313" key="3">
    <source>
        <dbReference type="Proteomes" id="UP000199379"/>
    </source>
</evidence>
<evidence type="ECO:0000313" key="2">
    <source>
        <dbReference type="EMBL" id="SEK04179.1"/>
    </source>
</evidence>
<organism evidence="2 3">
    <name type="scientific">Cribrihabitans marinus</name>
    <dbReference type="NCBI Taxonomy" id="1227549"/>
    <lineage>
        <taxon>Bacteria</taxon>
        <taxon>Pseudomonadati</taxon>
        <taxon>Pseudomonadota</taxon>
        <taxon>Alphaproteobacteria</taxon>
        <taxon>Rhodobacterales</taxon>
        <taxon>Paracoccaceae</taxon>
        <taxon>Cribrihabitans</taxon>
    </lineage>
</organism>
<dbReference type="STRING" id="1227549.SAMN05444007_11314"/>
<sequence>MKGITMRGWIAGQIVALVGALGVSGMARAQAPDSSAFTSQAQAENYLRENPTGPLAKAAFLAIVEFQLARQNPGFSRVDIARGVNLKAASGSPAGAGEANAGNDRDGGGDLY</sequence>
<dbReference type="EMBL" id="FNYD01000013">
    <property type="protein sequence ID" value="SEK04179.1"/>
    <property type="molecule type" value="Genomic_DNA"/>
</dbReference>
<protein>
    <submittedName>
        <fullName evidence="2">Uncharacterized protein</fullName>
    </submittedName>
</protein>
<gene>
    <name evidence="2" type="ORF">SAMN05444007_11314</name>
</gene>
<dbReference type="AlphaFoldDB" id="A0A1H7DQZ7"/>
<reference evidence="2 3" key="1">
    <citation type="submission" date="2016-10" db="EMBL/GenBank/DDBJ databases">
        <authorList>
            <person name="de Groot N.N."/>
        </authorList>
    </citation>
    <scope>NUCLEOTIDE SEQUENCE [LARGE SCALE GENOMIC DNA]</scope>
    <source>
        <strain evidence="2 3">DSM 29340</strain>
    </source>
</reference>
<evidence type="ECO:0000256" key="1">
    <source>
        <dbReference type="SAM" id="MobiDB-lite"/>
    </source>
</evidence>
<keyword evidence="3" id="KW-1185">Reference proteome</keyword>
<accession>A0A1H7DQZ7</accession>
<dbReference type="Proteomes" id="UP000199379">
    <property type="component" value="Unassembled WGS sequence"/>
</dbReference>